<gene>
    <name evidence="3" type="ORF">ACFQE6_09835</name>
</gene>
<dbReference type="SUPFAM" id="SSF52518">
    <property type="entry name" value="Thiamin diphosphate-binding fold (THDP-binding)"/>
    <property type="match status" value="1"/>
</dbReference>
<feature type="non-terminal residue" evidence="3">
    <location>
        <position position="72"/>
    </location>
</feature>
<dbReference type="CDD" id="cd07035">
    <property type="entry name" value="TPP_PYR_POX_like"/>
    <property type="match status" value="1"/>
</dbReference>
<feature type="domain" description="Thiamine pyrophosphate enzyme N-terminal TPP-binding" evidence="2">
    <location>
        <begin position="3"/>
        <end position="71"/>
    </location>
</feature>
<keyword evidence="4" id="KW-1185">Reference proteome</keyword>
<accession>A0ABD5SL66</accession>
<evidence type="ECO:0000256" key="1">
    <source>
        <dbReference type="ARBA" id="ARBA00007812"/>
    </source>
</evidence>
<evidence type="ECO:0000313" key="3">
    <source>
        <dbReference type="EMBL" id="MFC6765284.1"/>
    </source>
</evidence>
<dbReference type="InterPro" id="IPR029061">
    <property type="entry name" value="THDP-binding"/>
</dbReference>
<dbReference type="PANTHER" id="PTHR18968:SF129">
    <property type="entry name" value="ACETOLACTATE SYNTHASE"/>
    <property type="match status" value="1"/>
</dbReference>
<dbReference type="InterPro" id="IPR012001">
    <property type="entry name" value="Thiamin_PyroP_enz_TPP-bd_dom"/>
</dbReference>
<dbReference type="AlphaFoldDB" id="A0ABD5SL66"/>
<proteinExistence type="inferred from homology"/>
<dbReference type="InterPro" id="IPR045229">
    <property type="entry name" value="TPP_enz"/>
</dbReference>
<dbReference type="RefSeq" id="WP_273738316.1">
    <property type="nucleotide sequence ID" value="NZ_JAQIVI010000136.1"/>
</dbReference>
<dbReference type="Gene3D" id="3.40.50.970">
    <property type="match status" value="1"/>
</dbReference>
<dbReference type="EMBL" id="JBHSWV010000136">
    <property type="protein sequence ID" value="MFC6765284.1"/>
    <property type="molecule type" value="Genomic_DNA"/>
</dbReference>
<reference evidence="3 4" key="1">
    <citation type="journal article" date="2019" name="Int. J. Syst. Evol. Microbiol.">
        <title>The Global Catalogue of Microorganisms (GCM) 10K type strain sequencing project: providing services to taxonomists for standard genome sequencing and annotation.</title>
        <authorList>
            <consortium name="The Broad Institute Genomics Platform"/>
            <consortium name="The Broad Institute Genome Sequencing Center for Infectious Disease"/>
            <person name="Wu L."/>
            <person name="Ma J."/>
        </authorList>
    </citation>
    <scope>NUCLEOTIDE SEQUENCE [LARGE SCALE GENOMIC DNA]</scope>
    <source>
        <strain evidence="3 4">LMG 29247</strain>
    </source>
</reference>
<comment type="caution">
    <text evidence="3">The sequence shown here is derived from an EMBL/GenBank/DDBJ whole genome shotgun (WGS) entry which is preliminary data.</text>
</comment>
<dbReference type="PANTHER" id="PTHR18968">
    <property type="entry name" value="THIAMINE PYROPHOSPHATE ENZYMES"/>
    <property type="match status" value="1"/>
</dbReference>
<protein>
    <submittedName>
        <fullName evidence="3">Thiamine pyrophosphate-binding protein</fullName>
    </submittedName>
</protein>
<dbReference type="GO" id="GO:0006082">
    <property type="term" value="P:organic acid metabolic process"/>
    <property type="evidence" value="ECO:0007669"/>
    <property type="project" value="UniProtKB-ARBA"/>
</dbReference>
<evidence type="ECO:0000313" key="4">
    <source>
        <dbReference type="Proteomes" id="UP001596383"/>
    </source>
</evidence>
<comment type="similarity">
    <text evidence="1">Belongs to the TPP enzyme family.</text>
</comment>
<organism evidence="3 4">
    <name type="scientific">Natrinema soli</name>
    <dbReference type="NCBI Taxonomy" id="1930624"/>
    <lineage>
        <taxon>Archaea</taxon>
        <taxon>Methanobacteriati</taxon>
        <taxon>Methanobacteriota</taxon>
        <taxon>Stenosarchaea group</taxon>
        <taxon>Halobacteria</taxon>
        <taxon>Halobacteriales</taxon>
        <taxon>Natrialbaceae</taxon>
        <taxon>Natrinema</taxon>
    </lineage>
</organism>
<dbReference type="Proteomes" id="UP001596383">
    <property type="component" value="Unassembled WGS sequence"/>
</dbReference>
<sequence length="72" mass="7833">MQTAADLLVRCLEAEGVERVFGVPGEEIEDLLFSLRESPIRFVPTRHEQGAAFMADVHGRLTGEAGVCCSTL</sequence>
<dbReference type="GO" id="GO:0044272">
    <property type="term" value="P:sulfur compound biosynthetic process"/>
    <property type="evidence" value="ECO:0007669"/>
    <property type="project" value="UniProtKB-ARBA"/>
</dbReference>
<dbReference type="Pfam" id="PF02776">
    <property type="entry name" value="TPP_enzyme_N"/>
    <property type="match status" value="1"/>
</dbReference>
<evidence type="ECO:0000259" key="2">
    <source>
        <dbReference type="Pfam" id="PF02776"/>
    </source>
</evidence>
<name>A0ABD5SL66_9EURY</name>